<protein>
    <submittedName>
        <fullName evidence="3">Hydantoinase B/oxoprolinase family protein</fullName>
    </submittedName>
</protein>
<dbReference type="PANTHER" id="PTHR11365:SF23">
    <property type="entry name" value="HYPOTHETICAL 5-OXOPROLINASE (EUROFUNG)-RELATED"/>
    <property type="match status" value="1"/>
</dbReference>
<evidence type="ECO:0000259" key="2">
    <source>
        <dbReference type="Pfam" id="PF02538"/>
    </source>
</evidence>
<proteinExistence type="predicted"/>
<gene>
    <name evidence="3" type="ORF">JL111_18400</name>
</gene>
<evidence type="ECO:0000313" key="3">
    <source>
        <dbReference type="EMBL" id="MBL3675446.1"/>
    </source>
</evidence>
<feature type="region of interest" description="Disordered" evidence="1">
    <location>
        <begin position="503"/>
        <end position="528"/>
    </location>
</feature>
<dbReference type="Proteomes" id="UP000644749">
    <property type="component" value="Unassembled WGS sequence"/>
</dbReference>
<dbReference type="PANTHER" id="PTHR11365">
    <property type="entry name" value="5-OXOPROLINASE RELATED"/>
    <property type="match status" value="1"/>
</dbReference>
<comment type="caution">
    <text evidence="3">The sequence shown here is derived from an EMBL/GenBank/DDBJ whole genome shotgun (WGS) entry which is preliminary data.</text>
</comment>
<sequence>MSAMVEEMGEAMLRTAYSQILNASRDFSMGIVDRQGRLISQADHIPIHVGALPWAVRAVEDRFCDDIHPGDVVILNDPYAGGSHLPDVTIFVPVFADGLRQLWSVVRAHMGDIGGATHGAYNPQAREIWQEGLRLPPMKLADRGKIRDDVIDMILMNVRFPREFRGDLDAMIGAAHLGQRSLDKLIGEFGSATVAAAIEDFLDTAEANTRAIVASWPDGVYEGTAYLDDDGRDRQDVAVRAKVTVRGSDLQIDLTGSDAQSDSFVNSPFANTQAAVAMAVAYLIDPDIPKNDGVFRVLDVKLKPGTIVHPLEGAPVTMSTTHPANEIVEAITRALEAACPERCTGGWSRRFRMSVTGKNPRNGRTFVWHLFHARPGGGASVAGDGWSGAGEWHSVGGIKFGSIEVTEARFPLFFETHEFRPGSGGAGKYRGGLGSTLDLRVEVPAYAHTAGEGIRHGAAGIAGGHDGAPHDYCMVTNEGDVPLQTKQFGIGITEGTLFRIRSGGGGGWGNPEERAPEAQAHDEKLGLI</sequence>
<name>A0ABS1SD76_9RHOB</name>
<feature type="domain" description="Hydantoinase B/oxoprolinase" evidence="2">
    <location>
        <begin position="2"/>
        <end position="511"/>
    </location>
</feature>
<feature type="compositionally biased region" description="Basic and acidic residues" evidence="1">
    <location>
        <begin position="511"/>
        <end position="528"/>
    </location>
</feature>
<evidence type="ECO:0000313" key="4">
    <source>
        <dbReference type="Proteomes" id="UP000644749"/>
    </source>
</evidence>
<dbReference type="Pfam" id="PF02538">
    <property type="entry name" value="Hydantoinase_B"/>
    <property type="match status" value="1"/>
</dbReference>
<evidence type="ECO:0000256" key="1">
    <source>
        <dbReference type="SAM" id="MobiDB-lite"/>
    </source>
</evidence>
<accession>A0ABS1SD76</accession>
<dbReference type="InterPro" id="IPR003692">
    <property type="entry name" value="Hydantoinase_B"/>
</dbReference>
<organism evidence="3 4">
    <name type="scientific">Paracoccus aerius</name>
    <dbReference type="NCBI Taxonomy" id="1915382"/>
    <lineage>
        <taxon>Bacteria</taxon>
        <taxon>Pseudomonadati</taxon>
        <taxon>Pseudomonadota</taxon>
        <taxon>Alphaproteobacteria</taxon>
        <taxon>Rhodobacterales</taxon>
        <taxon>Paracoccaceae</taxon>
        <taxon>Paracoccus</taxon>
    </lineage>
</organism>
<dbReference type="EMBL" id="JAESHT010000025">
    <property type="protein sequence ID" value="MBL3675446.1"/>
    <property type="molecule type" value="Genomic_DNA"/>
</dbReference>
<keyword evidence="4" id="KW-1185">Reference proteome</keyword>
<reference evidence="3 4" key="1">
    <citation type="submission" date="2021-01" db="EMBL/GenBank/DDBJ databases">
        <title>011410 draft genome.</title>
        <authorList>
            <person name="Lang L."/>
        </authorList>
    </citation>
    <scope>NUCLEOTIDE SEQUENCE [LARGE SCALE GENOMIC DNA]</scope>
    <source>
        <strain evidence="3 4">KCTC 42845</strain>
    </source>
</reference>
<dbReference type="InterPro" id="IPR045079">
    <property type="entry name" value="Oxoprolinase-like"/>
</dbReference>